<reference evidence="7 8" key="1">
    <citation type="submission" date="2018-06" db="EMBL/GenBank/DDBJ databases">
        <title>A transcriptomic atlas of mushroom development highlights an independent origin of complex multicellularity.</title>
        <authorList>
            <consortium name="DOE Joint Genome Institute"/>
            <person name="Krizsan K."/>
            <person name="Almasi E."/>
            <person name="Merenyi Z."/>
            <person name="Sahu N."/>
            <person name="Viragh M."/>
            <person name="Koszo T."/>
            <person name="Mondo S."/>
            <person name="Kiss B."/>
            <person name="Balint B."/>
            <person name="Kues U."/>
            <person name="Barry K."/>
            <person name="Hegedus J.C."/>
            <person name="Henrissat B."/>
            <person name="Johnson J."/>
            <person name="Lipzen A."/>
            <person name="Ohm R."/>
            <person name="Nagy I."/>
            <person name="Pangilinan J."/>
            <person name="Yan J."/>
            <person name="Xiong Y."/>
            <person name="Grigoriev I.V."/>
            <person name="Hibbett D.S."/>
            <person name="Nagy L.G."/>
        </authorList>
    </citation>
    <scope>NUCLEOTIDE SEQUENCE [LARGE SCALE GENOMIC DNA]</scope>
    <source>
        <strain evidence="7 8">SZMC22713</strain>
    </source>
</reference>
<evidence type="ECO:0000256" key="1">
    <source>
        <dbReference type="ARBA" id="ARBA00004232"/>
    </source>
</evidence>
<keyword evidence="3 5" id="KW-0812">Transmembrane</keyword>
<dbReference type="Pfam" id="PF03914">
    <property type="entry name" value="CBF"/>
    <property type="match status" value="1"/>
</dbReference>
<protein>
    <submittedName>
        <fullName evidence="7">CBF-domain-containing protein</fullName>
    </submittedName>
</protein>
<dbReference type="SUPFAM" id="SSF48371">
    <property type="entry name" value="ARM repeat"/>
    <property type="match status" value="1"/>
</dbReference>
<dbReference type="GO" id="GO:0042254">
    <property type="term" value="P:ribosome biogenesis"/>
    <property type="evidence" value="ECO:0007669"/>
    <property type="project" value="InterPro"/>
</dbReference>
<dbReference type="PANTHER" id="PTHR12455">
    <property type="entry name" value="NUCLEOLAR COMPLEX PROTEIN 4"/>
    <property type="match status" value="1"/>
</dbReference>
<dbReference type="GO" id="GO:0030692">
    <property type="term" value="C:Noc4p-Nop14p complex"/>
    <property type="evidence" value="ECO:0007669"/>
    <property type="project" value="TreeGrafter"/>
</dbReference>
<dbReference type="InterPro" id="IPR005612">
    <property type="entry name" value="CCAAT-binding_factor"/>
</dbReference>
<organism evidence="7 8">
    <name type="scientific">Rickenella mellea</name>
    <dbReference type="NCBI Taxonomy" id="50990"/>
    <lineage>
        <taxon>Eukaryota</taxon>
        <taxon>Fungi</taxon>
        <taxon>Dikarya</taxon>
        <taxon>Basidiomycota</taxon>
        <taxon>Agaricomycotina</taxon>
        <taxon>Agaricomycetes</taxon>
        <taxon>Hymenochaetales</taxon>
        <taxon>Rickenellaceae</taxon>
        <taxon>Rickenella</taxon>
    </lineage>
</organism>
<evidence type="ECO:0000256" key="4">
    <source>
        <dbReference type="ARBA" id="ARBA00022989"/>
    </source>
</evidence>
<evidence type="ECO:0000256" key="2">
    <source>
        <dbReference type="ARBA" id="ARBA00007797"/>
    </source>
</evidence>
<keyword evidence="5" id="KW-0472">Membrane</keyword>
<dbReference type="VEuPathDB" id="FungiDB:BD410DRAFT_784011"/>
<feature type="transmembrane region" description="Helical" evidence="5">
    <location>
        <begin position="336"/>
        <end position="356"/>
    </location>
</feature>
<dbReference type="GO" id="GO:0031965">
    <property type="term" value="C:nuclear membrane"/>
    <property type="evidence" value="ECO:0007669"/>
    <property type="project" value="UniProtKB-SubCell"/>
</dbReference>
<evidence type="ECO:0000259" key="6">
    <source>
        <dbReference type="Pfam" id="PF03914"/>
    </source>
</evidence>
<feature type="transmembrane region" description="Helical" evidence="5">
    <location>
        <begin position="418"/>
        <end position="438"/>
    </location>
</feature>
<sequence length="559" mass="63736">MNTVEAFEEELTTALSNDSSLNGFSDFLHFVGNSDHPKTVYKGIYAMYRLFSLSIRKRRLDLGSSGNSEVKAVGVWLREKLERFSLLLQGYLHDEDENLRNASLRIFFGLLKQLSDYDDLLTQLFKVIVQGLLLCPQSKRCSTASADRFLELDVRDTLVDDWLSKYADLRWYYFRASGALLLQQPVITSNPQVPKNALFIIEKLASTQLQITDISNRWLGDSAALPNHSKGSIPAGSDQPAEDDWRTFFDSQMDDEDEVGGEKANTRRVHAMTVHEQIRSVPAHKTMFTKCWLALLPCLSSLPVDDTREDLVKRALSVFHRGVMPYMTRPILLMDWVAGCVDFGGSVAVLALNALFSLMKDYNLDYPQFYTRLYALLDRDVLYLKHRSRFFRLTELCLQSTHLPATLLASFIKKLSRLSLSASPAAIVLIIPFTYNILKRHPALMVMIHRTGDSPDDPFDVTEQNPTQTNAIESSLWELYSHKIHYHTSVATMARIFEEVFTKPSYALEDFLDHTYMTLLETELKRKIKKEPAVVDQSLFLPQSLSPPEDITHSTWVLA</sequence>
<comment type="similarity">
    <text evidence="2">Belongs to the CBF/MAK21 family.</text>
</comment>
<dbReference type="STRING" id="50990.A0A4Y7QFG8"/>
<evidence type="ECO:0000313" key="8">
    <source>
        <dbReference type="Proteomes" id="UP000294933"/>
    </source>
</evidence>
<evidence type="ECO:0000256" key="5">
    <source>
        <dbReference type="SAM" id="Phobius"/>
    </source>
</evidence>
<keyword evidence="4 5" id="KW-1133">Transmembrane helix</keyword>
<dbReference type="GO" id="GO:0032040">
    <property type="term" value="C:small-subunit processome"/>
    <property type="evidence" value="ECO:0007669"/>
    <property type="project" value="TreeGrafter"/>
</dbReference>
<dbReference type="Proteomes" id="UP000294933">
    <property type="component" value="Unassembled WGS sequence"/>
</dbReference>
<name>A0A4Y7QFG8_9AGAM</name>
<evidence type="ECO:0000313" key="7">
    <source>
        <dbReference type="EMBL" id="TDL26001.1"/>
    </source>
</evidence>
<dbReference type="AlphaFoldDB" id="A0A4Y7QFG8"/>
<gene>
    <name evidence="7" type="ORF">BD410DRAFT_784011</name>
</gene>
<dbReference type="InterPro" id="IPR027193">
    <property type="entry name" value="Noc4"/>
</dbReference>
<dbReference type="EMBL" id="ML170162">
    <property type="protein sequence ID" value="TDL26001.1"/>
    <property type="molecule type" value="Genomic_DNA"/>
</dbReference>
<accession>A0A4Y7QFG8</accession>
<dbReference type="PANTHER" id="PTHR12455:SF0">
    <property type="entry name" value="NUCLEOLAR COMPLEX PROTEIN 4 HOMOLOG"/>
    <property type="match status" value="1"/>
</dbReference>
<dbReference type="OrthoDB" id="10263185at2759"/>
<keyword evidence="8" id="KW-1185">Reference proteome</keyword>
<comment type="subcellular location">
    <subcellularLocation>
        <location evidence="1">Nucleus membrane</location>
        <topology evidence="1">Multi-pass membrane protein</topology>
    </subcellularLocation>
</comment>
<feature type="domain" description="CCAAT-binding factor" evidence="6">
    <location>
        <begin position="348"/>
        <end position="494"/>
    </location>
</feature>
<proteinExistence type="inferred from homology"/>
<dbReference type="InterPro" id="IPR016024">
    <property type="entry name" value="ARM-type_fold"/>
</dbReference>
<evidence type="ECO:0000256" key="3">
    <source>
        <dbReference type="ARBA" id="ARBA00022692"/>
    </source>
</evidence>